<dbReference type="AlphaFoldDB" id="A0A8A3PL75"/>
<gene>
    <name evidence="2" type="ORF">DSL72_006992</name>
</gene>
<evidence type="ECO:0000313" key="2">
    <source>
        <dbReference type="EMBL" id="QSZ35870.1"/>
    </source>
</evidence>
<proteinExistence type="predicted"/>
<keyword evidence="1" id="KW-0472">Membrane</keyword>
<feature type="transmembrane region" description="Helical" evidence="1">
    <location>
        <begin position="32"/>
        <end position="54"/>
    </location>
</feature>
<name>A0A8A3PL75_9HELO</name>
<sequence length="174" mass="19240">MEYSSDSPESNFMFGSHFGVWRSLKGLGLPEFLLFFLFFFIPETYICLETSILLSKRNIYIYISLAPIHYYLGQLCREHTTSGIGIPVPARDSMMICSSVPAAESPSNSSTACAIGCSSRTMEIAFQPNPVPPRGPEFDTTEFLKIAAESGADFGESIQSVDIEEDAKPRLRST</sequence>
<evidence type="ECO:0000313" key="3">
    <source>
        <dbReference type="Proteomes" id="UP000672032"/>
    </source>
</evidence>
<evidence type="ECO:0000256" key="1">
    <source>
        <dbReference type="SAM" id="Phobius"/>
    </source>
</evidence>
<keyword evidence="1" id="KW-0812">Transmembrane</keyword>
<keyword evidence="3" id="KW-1185">Reference proteome</keyword>
<dbReference type="EMBL" id="CP063410">
    <property type="protein sequence ID" value="QSZ35870.1"/>
    <property type="molecule type" value="Genomic_DNA"/>
</dbReference>
<protein>
    <submittedName>
        <fullName evidence="2">Uncharacterized protein</fullName>
    </submittedName>
</protein>
<keyword evidence="1" id="KW-1133">Transmembrane helix</keyword>
<dbReference type="Proteomes" id="UP000672032">
    <property type="component" value="Chromosome 6"/>
</dbReference>
<accession>A0A8A3PL75</accession>
<organism evidence="2 3">
    <name type="scientific">Monilinia vaccinii-corymbosi</name>
    <dbReference type="NCBI Taxonomy" id="61207"/>
    <lineage>
        <taxon>Eukaryota</taxon>
        <taxon>Fungi</taxon>
        <taxon>Dikarya</taxon>
        <taxon>Ascomycota</taxon>
        <taxon>Pezizomycotina</taxon>
        <taxon>Leotiomycetes</taxon>
        <taxon>Helotiales</taxon>
        <taxon>Sclerotiniaceae</taxon>
        <taxon>Monilinia</taxon>
    </lineage>
</organism>
<reference evidence="2" key="1">
    <citation type="submission" date="2020-10" db="EMBL/GenBank/DDBJ databases">
        <title>Genome Sequence of Monilinia vaccinii-corymbosi Sheds Light on Mummy Berry Disease Infection of Blueberry and Mating Type.</title>
        <authorList>
            <person name="Yow A.G."/>
            <person name="Zhang Y."/>
            <person name="Bansal K."/>
            <person name="Eacker S.M."/>
            <person name="Sullivan S."/>
            <person name="Liachko I."/>
            <person name="Cubeta M.A."/>
            <person name="Rollins J.A."/>
            <person name="Ashrafi H."/>
        </authorList>
    </citation>
    <scope>NUCLEOTIDE SEQUENCE</scope>
    <source>
        <strain evidence="2">RL-1</strain>
    </source>
</reference>